<dbReference type="Proteomes" id="UP000326759">
    <property type="component" value="Unassembled WGS sequence"/>
</dbReference>
<evidence type="ECO:0000256" key="3">
    <source>
        <dbReference type="SAM" id="SignalP"/>
    </source>
</evidence>
<feature type="chain" id="PRO_5024415893" evidence="3">
    <location>
        <begin position="18"/>
        <end position="315"/>
    </location>
</feature>
<dbReference type="PROSITE" id="PS00134">
    <property type="entry name" value="TRYPSIN_HIS"/>
    <property type="match status" value="1"/>
</dbReference>
<dbReference type="PANTHER" id="PTHR24256">
    <property type="entry name" value="TRYPTASE-RELATED"/>
    <property type="match status" value="1"/>
</dbReference>
<dbReference type="InterPro" id="IPR001314">
    <property type="entry name" value="Peptidase_S1A"/>
</dbReference>
<evidence type="ECO:0000313" key="6">
    <source>
        <dbReference type="Proteomes" id="UP000326759"/>
    </source>
</evidence>
<dbReference type="InterPro" id="IPR043504">
    <property type="entry name" value="Peptidase_S1_PA_chymotrypsin"/>
</dbReference>
<evidence type="ECO:0000259" key="4">
    <source>
        <dbReference type="PROSITE" id="PS50240"/>
    </source>
</evidence>
<dbReference type="CDD" id="cd00190">
    <property type="entry name" value="Tryp_SPc"/>
    <property type="match status" value="1"/>
</dbReference>
<dbReference type="SMART" id="SM00020">
    <property type="entry name" value="Tryp_SPc"/>
    <property type="match status" value="1"/>
</dbReference>
<dbReference type="EMBL" id="SEYY01023681">
    <property type="protein sequence ID" value="KAB7494686.1"/>
    <property type="molecule type" value="Genomic_DNA"/>
</dbReference>
<keyword evidence="3" id="KW-0732">Signal</keyword>
<dbReference type="GO" id="GO:0006508">
    <property type="term" value="P:proteolysis"/>
    <property type="evidence" value="ECO:0007669"/>
    <property type="project" value="InterPro"/>
</dbReference>
<dbReference type="Gene3D" id="2.40.10.10">
    <property type="entry name" value="Trypsin-like serine proteases"/>
    <property type="match status" value="1"/>
</dbReference>
<dbReference type="InterPro" id="IPR009003">
    <property type="entry name" value="Peptidase_S1_PA"/>
</dbReference>
<evidence type="ECO:0000256" key="2">
    <source>
        <dbReference type="ARBA" id="ARBA00024195"/>
    </source>
</evidence>
<dbReference type="GO" id="GO:0004252">
    <property type="term" value="F:serine-type endopeptidase activity"/>
    <property type="evidence" value="ECO:0007669"/>
    <property type="project" value="InterPro"/>
</dbReference>
<accession>A0A5N5SL18</accession>
<dbReference type="PROSITE" id="PS50240">
    <property type="entry name" value="TRYPSIN_DOM"/>
    <property type="match status" value="1"/>
</dbReference>
<reference evidence="5 6" key="1">
    <citation type="journal article" date="2019" name="PLoS Biol.">
        <title>Sex chromosomes control vertical transmission of feminizing Wolbachia symbionts in an isopod.</title>
        <authorList>
            <person name="Becking T."/>
            <person name="Chebbi M.A."/>
            <person name="Giraud I."/>
            <person name="Moumen B."/>
            <person name="Laverre T."/>
            <person name="Caubet Y."/>
            <person name="Peccoud J."/>
            <person name="Gilbert C."/>
            <person name="Cordaux R."/>
        </authorList>
    </citation>
    <scope>NUCLEOTIDE SEQUENCE [LARGE SCALE GENOMIC DNA]</scope>
    <source>
        <strain evidence="5">ANa2</strain>
        <tissue evidence="5">Whole body excluding digestive tract and cuticle</tissue>
    </source>
</reference>
<comment type="similarity">
    <text evidence="2">Belongs to the peptidase S1 family. CLIP subfamily.</text>
</comment>
<feature type="signal peptide" evidence="3">
    <location>
        <begin position="1"/>
        <end position="17"/>
    </location>
</feature>
<keyword evidence="1" id="KW-1015">Disulfide bond</keyword>
<gene>
    <name evidence="5" type="primary">CTRB2_1</name>
    <name evidence="5" type="ORF">Anas_09328</name>
</gene>
<comment type="caution">
    <text evidence="5">The sequence shown here is derived from an EMBL/GenBank/DDBJ whole genome shotgun (WGS) entry which is preliminary data.</text>
</comment>
<dbReference type="InterPro" id="IPR051487">
    <property type="entry name" value="Ser/Thr_Proteases_Immune/Dev"/>
</dbReference>
<dbReference type="PRINTS" id="PR00722">
    <property type="entry name" value="CHYMOTRYPSIN"/>
</dbReference>
<dbReference type="Pfam" id="PF00089">
    <property type="entry name" value="Trypsin"/>
    <property type="match status" value="1"/>
</dbReference>
<evidence type="ECO:0000256" key="1">
    <source>
        <dbReference type="ARBA" id="ARBA00023157"/>
    </source>
</evidence>
<name>A0A5N5SL18_9CRUS</name>
<dbReference type="AlphaFoldDB" id="A0A5N5SL18"/>
<sequence>MKRYIFLLCLIFGFVKTEYERNSAIEIMVAIFGKEFFNKNNMTIKENKSLQYDQEEKLPYYNNEEFEHCDCGPVYNNQERIHKGKDVNPLYKYPWAVYINYTKNGDKAFCTGSIIHENYVLTAAHCFLLGNTPEEGIIDIDTVKIFVGNFSLSPLDDIENVTQIVQINKIIFHEEVNLKFWENDIALLRLSKPLDLKSHKEIKSICLPSPSVTDVEKMTTIGWGATGPKEKKYPKMLHEAQFLVINRCRNPYTHSLDYQHLCILGDPKASSLCKGDSGGPTMRIKNGRYEVVGITSFTPEFDGICFSSSKPSYLE</sequence>
<evidence type="ECO:0000313" key="5">
    <source>
        <dbReference type="EMBL" id="KAB7494686.1"/>
    </source>
</evidence>
<dbReference type="SUPFAM" id="SSF50494">
    <property type="entry name" value="Trypsin-like serine proteases"/>
    <property type="match status" value="1"/>
</dbReference>
<proteinExistence type="inferred from homology"/>
<keyword evidence="6" id="KW-1185">Reference proteome</keyword>
<dbReference type="OrthoDB" id="6368789at2759"/>
<dbReference type="InterPro" id="IPR001254">
    <property type="entry name" value="Trypsin_dom"/>
</dbReference>
<dbReference type="FunFam" id="2.40.10.10:FF:000068">
    <property type="entry name" value="transmembrane protease serine 2"/>
    <property type="match status" value="1"/>
</dbReference>
<feature type="domain" description="Peptidase S1" evidence="4">
    <location>
        <begin position="81"/>
        <end position="315"/>
    </location>
</feature>
<protein>
    <submittedName>
        <fullName evidence="5">Chymotrypsinogen B2</fullName>
    </submittedName>
</protein>
<dbReference type="InterPro" id="IPR018114">
    <property type="entry name" value="TRYPSIN_HIS"/>
</dbReference>
<organism evidence="5 6">
    <name type="scientific">Armadillidium nasatum</name>
    <dbReference type="NCBI Taxonomy" id="96803"/>
    <lineage>
        <taxon>Eukaryota</taxon>
        <taxon>Metazoa</taxon>
        <taxon>Ecdysozoa</taxon>
        <taxon>Arthropoda</taxon>
        <taxon>Crustacea</taxon>
        <taxon>Multicrustacea</taxon>
        <taxon>Malacostraca</taxon>
        <taxon>Eumalacostraca</taxon>
        <taxon>Peracarida</taxon>
        <taxon>Isopoda</taxon>
        <taxon>Oniscidea</taxon>
        <taxon>Crinocheta</taxon>
        <taxon>Armadillidiidae</taxon>
        <taxon>Armadillidium</taxon>
    </lineage>
</organism>